<evidence type="ECO:0000256" key="5">
    <source>
        <dbReference type="SAM" id="Phobius"/>
    </source>
</evidence>
<keyword evidence="3 5" id="KW-1133">Transmembrane helix</keyword>
<dbReference type="RefSeq" id="WP_036649631.1">
    <property type="nucleotide sequence ID" value="NZ_BAVZ01000008.1"/>
</dbReference>
<evidence type="ECO:0000256" key="2">
    <source>
        <dbReference type="ARBA" id="ARBA00022692"/>
    </source>
</evidence>
<dbReference type="eggNOG" id="COG0619">
    <property type="taxonomic scope" value="Bacteria"/>
</dbReference>
<feature type="transmembrane region" description="Helical" evidence="5">
    <location>
        <begin position="263"/>
        <end position="284"/>
    </location>
</feature>
<feature type="transmembrane region" description="Helical" evidence="5">
    <location>
        <begin position="96"/>
        <end position="113"/>
    </location>
</feature>
<dbReference type="GO" id="GO:0005886">
    <property type="term" value="C:plasma membrane"/>
    <property type="evidence" value="ECO:0007669"/>
    <property type="project" value="UniProtKB-ARBA"/>
</dbReference>
<feature type="transmembrane region" description="Helical" evidence="5">
    <location>
        <begin position="226"/>
        <end position="243"/>
    </location>
</feature>
<name>W7YW25_9BACL</name>
<evidence type="ECO:0000313" key="6">
    <source>
        <dbReference type="EMBL" id="GAF08831.1"/>
    </source>
</evidence>
<dbReference type="AlphaFoldDB" id="W7YW25"/>
<comment type="caution">
    <text evidence="6">The sequence shown here is derived from an EMBL/GenBank/DDBJ whole genome shotgun (WGS) entry which is preliminary data.</text>
</comment>
<feature type="transmembrane region" description="Helical" evidence="5">
    <location>
        <begin position="57"/>
        <end position="84"/>
    </location>
</feature>
<dbReference type="STRING" id="1236976.JCM16418_2938"/>
<organism evidence="6 7">
    <name type="scientific">Paenibacillus pini JCM 16418</name>
    <dbReference type="NCBI Taxonomy" id="1236976"/>
    <lineage>
        <taxon>Bacteria</taxon>
        <taxon>Bacillati</taxon>
        <taxon>Bacillota</taxon>
        <taxon>Bacilli</taxon>
        <taxon>Bacillales</taxon>
        <taxon>Paenibacillaceae</taxon>
        <taxon>Paenibacillus</taxon>
    </lineage>
</organism>
<dbReference type="EMBL" id="BAVZ01000008">
    <property type="protein sequence ID" value="GAF08831.1"/>
    <property type="molecule type" value="Genomic_DNA"/>
</dbReference>
<keyword evidence="7" id="KW-1185">Reference proteome</keyword>
<sequence>MRDSFASYHPIVNFGYFVVILVCSMVFMHPVFQMLALISAITYSVMLKGSRAIKFNLLYMLPLLLFMAIMNPAFNHAGVTILFYLKNGNPITLESILFGVAAACMFVTVIIWFSCYNEVMTSDKFIYMFGTIIPALSLILSMVLRFVPRYMTQIKVISNAQKCIGRDVSQGNILRRARNGITILSIMTTWALENAIETADSMKSRGYGLPGRTSFSIFRFDNRDKIISMFMISLIALVVIGAVKGENTIRFFPSVKAAEISPFSLIVYIAYFVLCMIPVIVNVVEAVKWKHIESKT</sequence>
<protein>
    <submittedName>
        <fullName evidence="6">Transmembrane component CbrV</fullName>
    </submittedName>
</protein>
<dbReference type="Pfam" id="PF02361">
    <property type="entry name" value="CbiQ"/>
    <property type="match status" value="1"/>
</dbReference>
<evidence type="ECO:0000256" key="1">
    <source>
        <dbReference type="ARBA" id="ARBA00004141"/>
    </source>
</evidence>
<accession>W7YW25</accession>
<dbReference type="OrthoDB" id="2039442at2"/>
<reference evidence="6 7" key="1">
    <citation type="journal article" date="2014" name="Genome Announc.">
        <title>Draft Genome Sequence of Paenibacillus pini JCM 16418T, Isolated from the Rhizosphere of Pine Tree.</title>
        <authorList>
            <person name="Yuki M."/>
            <person name="Oshima K."/>
            <person name="Suda W."/>
            <person name="Oshida Y."/>
            <person name="Kitamura K."/>
            <person name="Iida Y."/>
            <person name="Hattori M."/>
            <person name="Ohkuma M."/>
        </authorList>
    </citation>
    <scope>NUCLEOTIDE SEQUENCE [LARGE SCALE GENOMIC DNA]</scope>
    <source>
        <strain evidence="6 7">JCM 16418</strain>
    </source>
</reference>
<evidence type="ECO:0000256" key="3">
    <source>
        <dbReference type="ARBA" id="ARBA00022989"/>
    </source>
</evidence>
<evidence type="ECO:0000256" key="4">
    <source>
        <dbReference type="ARBA" id="ARBA00023136"/>
    </source>
</evidence>
<comment type="subcellular location">
    <subcellularLocation>
        <location evidence="1">Membrane</location>
        <topology evidence="1">Multi-pass membrane protein</topology>
    </subcellularLocation>
</comment>
<keyword evidence="2 5" id="KW-0812">Transmembrane</keyword>
<proteinExistence type="predicted"/>
<dbReference type="Proteomes" id="UP000019364">
    <property type="component" value="Unassembled WGS sequence"/>
</dbReference>
<feature type="transmembrane region" description="Helical" evidence="5">
    <location>
        <begin position="12"/>
        <end position="45"/>
    </location>
</feature>
<dbReference type="InterPro" id="IPR003339">
    <property type="entry name" value="ABC/ECF_trnsptr_transmembrane"/>
</dbReference>
<evidence type="ECO:0000313" key="7">
    <source>
        <dbReference type="Proteomes" id="UP000019364"/>
    </source>
</evidence>
<keyword evidence="4 5" id="KW-0472">Membrane</keyword>
<gene>
    <name evidence="6" type="ORF">JCM16418_2938</name>
</gene>
<feature type="transmembrane region" description="Helical" evidence="5">
    <location>
        <begin position="125"/>
        <end position="147"/>
    </location>
</feature>
<dbReference type="CDD" id="cd16914">
    <property type="entry name" value="EcfT"/>
    <property type="match status" value="1"/>
</dbReference>